<dbReference type="PATRIC" id="fig|29343.3.peg.2010"/>
<keyword evidence="3" id="KW-1185">Reference proteome</keyword>
<evidence type="ECO:0000259" key="1">
    <source>
        <dbReference type="Pfam" id="PF12733"/>
    </source>
</evidence>
<dbReference type="OrthoDB" id="1843095at2"/>
<feature type="domain" description="Cadherin-like beta-sandwich-like" evidence="1">
    <location>
        <begin position="522"/>
        <end position="605"/>
    </location>
</feature>
<name>A0A078KMN8_9FIRM</name>
<dbReference type="Pfam" id="PF12733">
    <property type="entry name" value="Cadherin-like"/>
    <property type="match status" value="5"/>
</dbReference>
<dbReference type="Proteomes" id="UP000032431">
    <property type="component" value="Chromosome I"/>
</dbReference>
<evidence type="ECO:0000313" key="3">
    <source>
        <dbReference type="Proteomes" id="UP000032431"/>
    </source>
</evidence>
<organism evidence="2 3">
    <name type="scientific">[Clostridium] cellulosi</name>
    <dbReference type="NCBI Taxonomy" id="29343"/>
    <lineage>
        <taxon>Bacteria</taxon>
        <taxon>Bacillati</taxon>
        <taxon>Bacillota</taxon>
        <taxon>Clostridia</taxon>
        <taxon>Eubacteriales</taxon>
        <taxon>Oscillospiraceae</taxon>
        <taxon>Oscillospiraceae incertae sedis</taxon>
    </lineage>
</organism>
<dbReference type="EMBL" id="LM995447">
    <property type="protein sequence ID" value="CDZ25011.1"/>
    <property type="molecule type" value="Genomic_DNA"/>
</dbReference>
<dbReference type="HOGENOM" id="CLU_328388_0_0_9"/>
<dbReference type="PANTHER" id="PTHR14776">
    <property type="entry name" value="CADHERIN-LIKE AND PC-ESTERASE DOMAIN-CONTAINING PROTEIN 1"/>
    <property type="match status" value="1"/>
</dbReference>
<dbReference type="KEGG" id="ccel:CCDG5_1916"/>
<evidence type="ECO:0000313" key="2">
    <source>
        <dbReference type="EMBL" id="CDZ25011.1"/>
    </source>
</evidence>
<feature type="domain" description="Cadherin-like beta-sandwich-like" evidence="1">
    <location>
        <begin position="137"/>
        <end position="223"/>
    </location>
</feature>
<gene>
    <name evidence="2" type="ORF">CCDG5_1916</name>
</gene>
<feature type="domain" description="Cadherin-like beta-sandwich-like" evidence="1">
    <location>
        <begin position="433"/>
        <end position="513"/>
    </location>
</feature>
<accession>A0A078KMN8</accession>
<sequence length="875" mass="94469">MNKLERILFVSVLLFLFYCGLSDSMALNDQTKLKDADLTQIYIDCGSLSPEFNTEETNYTLYLDKRENITIIAFAVSQNAVIEINGVSCKSGYPCTISMDEYDDALYINVTAGSAQRHYTIRLVFNTQNLPALKGLTLSAGSLDPEFNPDVTCYSVTVPYIIDNLQVTPIANEVVDCISINNTLVENGSTVSVPLSIGNNVIAITLFAADCSTRTYVLNVVREEMPPPALSGLKLSVGTLSPSFSPNKTIYTAIVESKIKTVDITPTGNIGTKVITINNNIVQSGSGYTIDLDYGENIIWITAANETGASTTYILIINRKMPESGTLQDLEISAGKLSPSFSSLQTSYSANVDSDISVIELTPFDEIESDKILINGLLVESGEKYRMPLFVGDNTAVITVISQSGIVNNYTLTINRKAADSPGLSSLLISDGTLNPAFSTRTQNYTARVDYSVNNLIITPTARDNTQIITINGERVQDGTNYTLPLSVGPNHIQITVSMEDGRSKTYNLDVTRSVEAPSGLKELTVVGAELSPAFSSDVTTYSAKVDNSVSNVYINAVPDSAQAKVKISGTTTGHVSLSPGINVITITVTSVDGSTKTYTLNIFRGYKTKVTVNSKSGGDRYIAQVPDYLELVDDSDNFEFLLGKDSVIISAKTLKSYKGTGNLLVVSRETQQDILNAASELTDDDCSAICGTDITIEGGTAVVGSQINAGAVISFSSKEKKYLEQGTPVVYYYDAAAGKLQNVGAVFDLDNKTVSFTAFKSGSYIFAVKLKSPSINYTVKADAKYTSTGTAKAFNVTVNRELLSYRLKNAKLMVVTTLSNGMQSYMFIPLEKDSSTVTVIIDKRAIHSEVYLISGSFDGRSIPTTYALTQYVST</sequence>
<proteinExistence type="predicted"/>
<reference evidence="3" key="1">
    <citation type="submission" date="2014-07" db="EMBL/GenBank/DDBJ databases">
        <authorList>
            <person name="Wibberg D."/>
        </authorList>
    </citation>
    <scope>NUCLEOTIDE SEQUENCE [LARGE SCALE GENOMIC DNA]</scope>
    <source>
        <strain evidence="3">DG5</strain>
    </source>
</reference>
<feature type="domain" description="Cadherin-like beta-sandwich-like" evidence="1">
    <location>
        <begin position="329"/>
        <end position="417"/>
    </location>
</feature>
<dbReference type="PANTHER" id="PTHR14776:SF1">
    <property type="entry name" value="CADHERIN-LIKE AND PC-ESTERASE DOMAIN-CONTAINING PROTEIN 1"/>
    <property type="match status" value="1"/>
</dbReference>
<feature type="domain" description="Cadherin-like beta-sandwich-like" evidence="1">
    <location>
        <begin position="240"/>
        <end position="319"/>
    </location>
</feature>
<dbReference type="InterPro" id="IPR025883">
    <property type="entry name" value="Cadherin-like_domain"/>
</dbReference>
<dbReference type="AlphaFoldDB" id="A0A078KMN8"/>
<protein>
    <submittedName>
        <fullName evidence="2">Putative membrane protein</fullName>
    </submittedName>
</protein>